<dbReference type="AlphaFoldDB" id="A0A0C9Z5X7"/>
<dbReference type="Proteomes" id="UP000054018">
    <property type="component" value="Unassembled WGS sequence"/>
</dbReference>
<name>A0A0C9Z5X7_9AGAM</name>
<organism evidence="1 2">
    <name type="scientific">Pisolithus microcarpus 441</name>
    <dbReference type="NCBI Taxonomy" id="765257"/>
    <lineage>
        <taxon>Eukaryota</taxon>
        <taxon>Fungi</taxon>
        <taxon>Dikarya</taxon>
        <taxon>Basidiomycota</taxon>
        <taxon>Agaricomycotina</taxon>
        <taxon>Agaricomycetes</taxon>
        <taxon>Agaricomycetidae</taxon>
        <taxon>Boletales</taxon>
        <taxon>Sclerodermatineae</taxon>
        <taxon>Pisolithaceae</taxon>
        <taxon>Pisolithus</taxon>
    </lineage>
</organism>
<proteinExistence type="predicted"/>
<feature type="non-terminal residue" evidence="1">
    <location>
        <position position="1"/>
    </location>
</feature>
<dbReference type="OrthoDB" id="2656134at2759"/>
<reference evidence="1 2" key="1">
    <citation type="submission" date="2014-04" db="EMBL/GenBank/DDBJ databases">
        <authorList>
            <consortium name="DOE Joint Genome Institute"/>
            <person name="Kuo A."/>
            <person name="Kohler A."/>
            <person name="Costa M.D."/>
            <person name="Nagy L.G."/>
            <person name="Floudas D."/>
            <person name="Copeland A."/>
            <person name="Barry K.W."/>
            <person name="Cichocki N."/>
            <person name="Veneault-Fourrey C."/>
            <person name="LaButti K."/>
            <person name="Lindquist E.A."/>
            <person name="Lipzen A."/>
            <person name="Lundell T."/>
            <person name="Morin E."/>
            <person name="Murat C."/>
            <person name="Sun H."/>
            <person name="Tunlid A."/>
            <person name="Henrissat B."/>
            <person name="Grigoriev I.V."/>
            <person name="Hibbett D.S."/>
            <person name="Martin F."/>
            <person name="Nordberg H.P."/>
            <person name="Cantor M.N."/>
            <person name="Hua S.X."/>
        </authorList>
    </citation>
    <scope>NUCLEOTIDE SEQUENCE [LARGE SCALE GENOMIC DNA]</scope>
    <source>
        <strain evidence="1 2">441</strain>
    </source>
</reference>
<dbReference type="HOGENOM" id="CLU_2984627_0_0_1"/>
<evidence type="ECO:0000313" key="1">
    <source>
        <dbReference type="EMBL" id="KIK17852.1"/>
    </source>
</evidence>
<accession>A0A0C9Z5X7</accession>
<reference evidence="2" key="2">
    <citation type="submission" date="2015-01" db="EMBL/GenBank/DDBJ databases">
        <title>Evolutionary Origins and Diversification of the Mycorrhizal Mutualists.</title>
        <authorList>
            <consortium name="DOE Joint Genome Institute"/>
            <consortium name="Mycorrhizal Genomics Consortium"/>
            <person name="Kohler A."/>
            <person name="Kuo A."/>
            <person name="Nagy L.G."/>
            <person name="Floudas D."/>
            <person name="Copeland A."/>
            <person name="Barry K.W."/>
            <person name="Cichocki N."/>
            <person name="Veneault-Fourrey C."/>
            <person name="LaButti K."/>
            <person name="Lindquist E.A."/>
            <person name="Lipzen A."/>
            <person name="Lundell T."/>
            <person name="Morin E."/>
            <person name="Murat C."/>
            <person name="Riley R."/>
            <person name="Ohm R."/>
            <person name="Sun H."/>
            <person name="Tunlid A."/>
            <person name="Henrissat B."/>
            <person name="Grigoriev I.V."/>
            <person name="Hibbett D.S."/>
            <person name="Martin F."/>
        </authorList>
    </citation>
    <scope>NUCLEOTIDE SEQUENCE [LARGE SCALE GENOMIC DNA]</scope>
    <source>
        <strain evidence="2">441</strain>
    </source>
</reference>
<keyword evidence="2" id="KW-1185">Reference proteome</keyword>
<gene>
    <name evidence="1" type="ORF">PISMIDRAFT_110610</name>
</gene>
<evidence type="ECO:0000313" key="2">
    <source>
        <dbReference type="Proteomes" id="UP000054018"/>
    </source>
</evidence>
<protein>
    <submittedName>
        <fullName evidence="1">Uncharacterized protein</fullName>
    </submittedName>
</protein>
<dbReference type="EMBL" id="KN833818">
    <property type="protein sequence ID" value="KIK17852.1"/>
    <property type="molecule type" value="Genomic_DNA"/>
</dbReference>
<sequence length="59" mass="6407">VTTTQEVTSLAHQGCSFRELSATIGAYYSTTSMIHYHGHQSYQKVTGSHPCAVFPTNAC</sequence>